<protein>
    <recommendedName>
        <fullName evidence="8">Glucose-6-phosphate isomerase</fullName>
        <shortName evidence="8">GPI</shortName>
        <ecNumber evidence="8">5.3.1.9</ecNumber>
    </recommendedName>
    <alternativeName>
        <fullName evidence="8">Phosphoglucose isomerase</fullName>
        <shortName evidence="8">PGI</shortName>
    </alternativeName>
    <alternativeName>
        <fullName evidence="8">Phosphohexose isomerase</fullName>
        <shortName evidence="8">PHI</shortName>
    </alternativeName>
</protein>
<dbReference type="PROSITE" id="PS00765">
    <property type="entry name" value="P_GLUCOSE_ISOMERASE_1"/>
    <property type="match status" value="1"/>
</dbReference>
<dbReference type="NCBIfam" id="NF010697">
    <property type="entry name" value="PRK14097.1"/>
    <property type="match status" value="1"/>
</dbReference>
<comment type="caution">
    <text evidence="8">Lacks conserved residue(s) required for the propagation of feature annotation.</text>
</comment>
<evidence type="ECO:0000256" key="1">
    <source>
        <dbReference type="ARBA" id="ARBA00004926"/>
    </source>
</evidence>
<evidence type="ECO:0000256" key="7">
    <source>
        <dbReference type="ARBA" id="ARBA00029321"/>
    </source>
</evidence>
<dbReference type="InterPro" id="IPR035476">
    <property type="entry name" value="SIS_PGI_1"/>
</dbReference>
<comment type="function">
    <text evidence="8">Catalyzes the reversible isomerization of glucose-6-phosphate to fructose-6-phosphate.</text>
</comment>
<evidence type="ECO:0000313" key="11">
    <source>
        <dbReference type="Proteomes" id="UP000237798"/>
    </source>
</evidence>
<keyword evidence="4 8" id="KW-0963">Cytoplasm</keyword>
<dbReference type="FunFam" id="3.40.50.10490:FF:000015">
    <property type="entry name" value="Glucose-6-phosphate isomerase"/>
    <property type="match status" value="1"/>
</dbReference>
<dbReference type="UniPathway" id="UPA00109">
    <property type="reaction ID" value="UER00181"/>
</dbReference>
<evidence type="ECO:0000256" key="4">
    <source>
        <dbReference type="ARBA" id="ARBA00022490"/>
    </source>
</evidence>
<keyword evidence="6 8" id="KW-0413">Isomerase</keyword>
<comment type="subcellular location">
    <subcellularLocation>
        <location evidence="8">Cytoplasm</location>
    </subcellularLocation>
</comment>
<dbReference type="UniPathway" id="UPA00138"/>
<dbReference type="HAMAP" id="MF_00473">
    <property type="entry name" value="G6P_isomerase"/>
    <property type="match status" value="1"/>
</dbReference>
<keyword evidence="11" id="KW-1185">Reference proteome</keyword>
<dbReference type="GO" id="GO:0051156">
    <property type="term" value="P:glucose 6-phosphate metabolic process"/>
    <property type="evidence" value="ECO:0007669"/>
    <property type="project" value="TreeGrafter"/>
</dbReference>
<dbReference type="InterPro" id="IPR035482">
    <property type="entry name" value="SIS_PGI_2"/>
</dbReference>
<organism evidence="10 11">
    <name type="scientific">Clostridium luticellarii</name>
    <dbReference type="NCBI Taxonomy" id="1691940"/>
    <lineage>
        <taxon>Bacteria</taxon>
        <taxon>Bacillati</taxon>
        <taxon>Bacillota</taxon>
        <taxon>Clostridia</taxon>
        <taxon>Eubacteriales</taxon>
        <taxon>Clostridiaceae</taxon>
        <taxon>Clostridium</taxon>
    </lineage>
</organism>
<keyword evidence="5 8" id="KW-0324">Glycolysis</keyword>
<dbReference type="CDD" id="cd05015">
    <property type="entry name" value="SIS_PGI_1"/>
    <property type="match status" value="1"/>
</dbReference>
<gene>
    <name evidence="8 10" type="primary">pgi</name>
    <name evidence="10" type="ORF">CLLU_01000</name>
</gene>
<evidence type="ECO:0000256" key="3">
    <source>
        <dbReference type="ARBA" id="ARBA00022432"/>
    </source>
</evidence>
<dbReference type="GO" id="GO:0006094">
    <property type="term" value="P:gluconeogenesis"/>
    <property type="evidence" value="ECO:0007669"/>
    <property type="project" value="UniProtKB-UniRule"/>
</dbReference>
<dbReference type="GO" id="GO:0005829">
    <property type="term" value="C:cytosol"/>
    <property type="evidence" value="ECO:0007669"/>
    <property type="project" value="TreeGrafter"/>
</dbReference>
<evidence type="ECO:0000313" key="10">
    <source>
        <dbReference type="EMBL" id="PRR86919.1"/>
    </source>
</evidence>
<dbReference type="PANTHER" id="PTHR11469">
    <property type="entry name" value="GLUCOSE-6-PHOSPHATE ISOMERASE"/>
    <property type="match status" value="1"/>
</dbReference>
<evidence type="ECO:0000256" key="8">
    <source>
        <dbReference type="HAMAP-Rule" id="MF_00473"/>
    </source>
</evidence>
<comment type="similarity">
    <text evidence="2 8 9">Belongs to the GPI family.</text>
</comment>
<evidence type="ECO:0000256" key="2">
    <source>
        <dbReference type="ARBA" id="ARBA00006604"/>
    </source>
</evidence>
<feature type="active site" description="Proton donor" evidence="8">
    <location>
        <position position="294"/>
    </location>
</feature>
<dbReference type="GO" id="GO:0048029">
    <property type="term" value="F:monosaccharide binding"/>
    <property type="evidence" value="ECO:0007669"/>
    <property type="project" value="TreeGrafter"/>
</dbReference>
<evidence type="ECO:0000256" key="5">
    <source>
        <dbReference type="ARBA" id="ARBA00023152"/>
    </source>
</evidence>
<keyword evidence="3 8" id="KW-0312">Gluconeogenesis</keyword>
<evidence type="ECO:0000256" key="6">
    <source>
        <dbReference type="ARBA" id="ARBA00023235"/>
    </source>
</evidence>
<comment type="catalytic activity">
    <reaction evidence="7 8 9">
        <text>alpha-D-glucose 6-phosphate = beta-D-fructose 6-phosphate</text>
        <dbReference type="Rhea" id="RHEA:11816"/>
        <dbReference type="ChEBI" id="CHEBI:57634"/>
        <dbReference type="ChEBI" id="CHEBI:58225"/>
        <dbReference type="EC" id="5.3.1.9"/>
    </reaction>
</comment>
<dbReference type="Gene3D" id="3.40.50.10490">
    <property type="entry name" value="Glucose-6-phosphate isomerase like protein, domain 1"/>
    <property type="match status" value="2"/>
</dbReference>
<reference evidence="10 11" key="1">
    <citation type="submission" date="2018-03" db="EMBL/GenBank/DDBJ databases">
        <title>Genome sequence of Clostridium luticellarii DSM 29923.</title>
        <authorList>
            <person name="Poehlein A."/>
            <person name="Daniel R."/>
        </authorList>
    </citation>
    <scope>NUCLEOTIDE SEQUENCE [LARGE SCALE GENOMIC DNA]</scope>
    <source>
        <strain evidence="10 11">DSM 29923</strain>
    </source>
</reference>
<dbReference type="EMBL" id="PVXP01000001">
    <property type="protein sequence ID" value="PRR86919.1"/>
    <property type="molecule type" value="Genomic_DNA"/>
</dbReference>
<comment type="pathway">
    <text evidence="1 8 9">Carbohydrate degradation; glycolysis; D-glyceraldehyde 3-phosphate and glycerone phosphate from D-glucose: step 2/4.</text>
</comment>
<dbReference type="InterPro" id="IPR001672">
    <property type="entry name" value="G6P_Isomerase"/>
</dbReference>
<dbReference type="FunFam" id="3.40.50.10490:FF:000016">
    <property type="entry name" value="Glucose-6-phosphate isomerase"/>
    <property type="match status" value="1"/>
</dbReference>
<dbReference type="Proteomes" id="UP000237798">
    <property type="component" value="Unassembled WGS sequence"/>
</dbReference>
<proteinExistence type="inferred from homology"/>
<evidence type="ECO:0000256" key="9">
    <source>
        <dbReference type="RuleBase" id="RU000612"/>
    </source>
</evidence>
<dbReference type="GO" id="GO:0006096">
    <property type="term" value="P:glycolytic process"/>
    <property type="evidence" value="ECO:0007669"/>
    <property type="project" value="UniProtKB-UniRule"/>
</dbReference>
<dbReference type="GO" id="GO:0097367">
    <property type="term" value="F:carbohydrate derivative binding"/>
    <property type="evidence" value="ECO:0007669"/>
    <property type="project" value="InterPro"/>
</dbReference>
<dbReference type="EC" id="5.3.1.9" evidence="8"/>
<feature type="active site" evidence="8">
    <location>
        <position position="429"/>
    </location>
</feature>
<dbReference type="PROSITE" id="PS00174">
    <property type="entry name" value="P_GLUCOSE_ISOMERASE_2"/>
    <property type="match status" value="1"/>
</dbReference>
<dbReference type="CDD" id="cd05016">
    <property type="entry name" value="SIS_PGI_2"/>
    <property type="match status" value="1"/>
</dbReference>
<comment type="pathway">
    <text evidence="8">Carbohydrate biosynthesis; gluconeogenesis.</text>
</comment>
<dbReference type="PROSITE" id="PS51463">
    <property type="entry name" value="P_GLUCOSE_ISOMERASE_3"/>
    <property type="match status" value="1"/>
</dbReference>
<comment type="caution">
    <text evidence="10">The sequence shown here is derived from an EMBL/GenBank/DDBJ whole genome shotgun (WGS) entry which is preliminary data.</text>
</comment>
<dbReference type="SUPFAM" id="SSF53697">
    <property type="entry name" value="SIS domain"/>
    <property type="match status" value="1"/>
</dbReference>
<sequence length="454" mass="51599">MAVINKGIKLDLSKIVPYIEEREIIDMQPDISIAHDMLENKTGRGSDALGWVDLPVNYDKDEFQRIKTAAEKIRKNSSALLVIGIGGSYLGARAAIEMLSHNFNNVLPENRRENLAVFYAGNNMSSTYMHDLLHLLEKVDLSINVISKSGTTIEPAVAFRMFKKIMEQKYGREGAKERIYVTTDREKGALKKTADEEGYETFTIPDDVGGRYSVLTAVGLLPIAAAGIDIDELMKGAADAWREYRVRDLRENFSYQYAAARSILYKKDKTIEMIVNFEPCLHYFGEWWKQLFAESQGKENKGIFPASVDFSTDLHSMGQYIQQGLRIIFETFINVERPRKEMFIERDEGNLDGLNFLDGKSMDFVNHQAFRGTVLAHSDGNVPVAILNIPELTAYYFGYMVYFFERACGISGYLMEINPFNQPGVEAYKKNMFALLGKPGYEDKKMELEKRLNS</sequence>
<dbReference type="Pfam" id="PF00342">
    <property type="entry name" value="PGI"/>
    <property type="match status" value="1"/>
</dbReference>
<name>A0A2T0BSS6_9CLOT</name>
<dbReference type="InterPro" id="IPR046348">
    <property type="entry name" value="SIS_dom_sf"/>
</dbReference>
<dbReference type="PRINTS" id="PR00662">
    <property type="entry name" value="G6PISOMERASE"/>
</dbReference>
<dbReference type="GO" id="GO:0004347">
    <property type="term" value="F:glucose-6-phosphate isomerase activity"/>
    <property type="evidence" value="ECO:0007669"/>
    <property type="project" value="UniProtKB-UniRule"/>
</dbReference>
<accession>A0A2T0BSS6</accession>
<dbReference type="InterPro" id="IPR018189">
    <property type="entry name" value="Phosphoglucose_isomerase_CS"/>
</dbReference>
<dbReference type="AlphaFoldDB" id="A0A2T0BSS6"/>
<dbReference type="PANTHER" id="PTHR11469:SF1">
    <property type="entry name" value="GLUCOSE-6-PHOSPHATE ISOMERASE"/>
    <property type="match status" value="1"/>
</dbReference>